<evidence type="ECO:0000256" key="2">
    <source>
        <dbReference type="PROSITE-ProRule" id="PRU00023"/>
    </source>
</evidence>
<accession>D8LT35</accession>
<dbReference type="EMBL" id="FN649731">
    <property type="protein sequence ID" value="CBN75309.1"/>
    <property type="molecule type" value="Genomic_DNA"/>
</dbReference>
<keyword evidence="2" id="KW-0040">ANK repeat</keyword>
<dbReference type="GO" id="GO:0000062">
    <property type="term" value="F:fatty-acyl-CoA binding"/>
    <property type="evidence" value="ECO:0007669"/>
    <property type="project" value="TreeGrafter"/>
</dbReference>
<dbReference type="PANTHER" id="PTHR24119:SF0">
    <property type="entry name" value="ACYL-COA-BINDING DOMAIN-CONTAINING PROTEIN 6"/>
    <property type="match status" value="1"/>
</dbReference>
<feature type="region of interest" description="Disordered" evidence="3">
    <location>
        <begin position="73"/>
        <end position="167"/>
    </location>
</feature>
<protein>
    <submittedName>
        <fullName evidence="4">Uncharacterized protein</fullName>
    </submittedName>
</protein>
<gene>
    <name evidence="4" type="ORF">Esi_0078_0030</name>
</gene>
<dbReference type="SMART" id="SM00248">
    <property type="entry name" value="ANK"/>
    <property type="match status" value="1"/>
</dbReference>
<dbReference type="AlphaFoldDB" id="D8LT35"/>
<keyword evidence="1" id="KW-0446">Lipid-binding</keyword>
<proteinExistence type="predicted"/>
<dbReference type="InterPro" id="IPR002110">
    <property type="entry name" value="Ankyrin_rpt"/>
</dbReference>
<dbReference type="PROSITE" id="PS50297">
    <property type="entry name" value="ANK_REP_REGION"/>
    <property type="match status" value="1"/>
</dbReference>
<sequence length="250" mass="26977">MHTSRTDDYLSAVEPNTCRSTGTLFEDGDLARPSSAPAYDLPAYQFDGRTALMFGEQSSRGVNECNREITRSLQRYDGGSRGHGRGGQPSYEGPPTGTKQDAFNGPFGREGRISRNSSTTKPLVGRSKRFDKPSWTRGEQQLPGRGQVGAASRTNVGGGDTAAPPGGFRQSIVEDVFSYARHNRVLDLERMMDQGVPADVRDSHGNTILIVACQNGHKRALKAALRHGADPDASNARGNTALHYCYAFGG</sequence>
<evidence type="ECO:0000313" key="4">
    <source>
        <dbReference type="EMBL" id="CBN75309.1"/>
    </source>
</evidence>
<dbReference type="InParanoid" id="D8LT35"/>
<feature type="repeat" description="ANK" evidence="2">
    <location>
        <begin position="204"/>
        <end position="236"/>
    </location>
</feature>
<organism evidence="4 5">
    <name type="scientific">Ectocarpus siliculosus</name>
    <name type="common">Brown alga</name>
    <name type="synonym">Conferva siliculosa</name>
    <dbReference type="NCBI Taxonomy" id="2880"/>
    <lineage>
        <taxon>Eukaryota</taxon>
        <taxon>Sar</taxon>
        <taxon>Stramenopiles</taxon>
        <taxon>Ochrophyta</taxon>
        <taxon>PX clade</taxon>
        <taxon>Phaeophyceae</taxon>
        <taxon>Ectocarpales</taxon>
        <taxon>Ectocarpaceae</taxon>
        <taxon>Ectocarpus</taxon>
    </lineage>
</organism>
<name>D8LT35_ECTSI</name>
<dbReference type="Pfam" id="PF12796">
    <property type="entry name" value="Ank_2"/>
    <property type="match status" value="1"/>
</dbReference>
<dbReference type="PROSITE" id="PS50088">
    <property type="entry name" value="ANK_REPEAT"/>
    <property type="match status" value="1"/>
</dbReference>
<evidence type="ECO:0000256" key="1">
    <source>
        <dbReference type="ARBA" id="ARBA00023121"/>
    </source>
</evidence>
<dbReference type="OrthoDB" id="341259at2759"/>
<evidence type="ECO:0000256" key="3">
    <source>
        <dbReference type="SAM" id="MobiDB-lite"/>
    </source>
</evidence>
<dbReference type="Gene3D" id="1.25.40.20">
    <property type="entry name" value="Ankyrin repeat-containing domain"/>
    <property type="match status" value="1"/>
</dbReference>
<dbReference type="EMBL" id="FN649014">
    <property type="protein sequence ID" value="CBN75309.1"/>
    <property type="molecule type" value="Genomic_DNA"/>
</dbReference>
<dbReference type="PANTHER" id="PTHR24119">
    <property type="entry name" value="ACYL-COA-BINDING DOMAIN-CONTAINING PROTEIN 6"/>
    <property type="match status" value="1"/>
</dbReference>
<dbReference type="InterPro" id="IPR036770">
    <property type="entry name" value="Ankyrin_rpt-contain_sf"/>
</dbReference>
<evidence type="ECO:0000313" key="5">
    <source>
        <dbReference type="Proteomes" id="UP000002630"/>
    </source>
</evidence>
<reference evidence="4 5" key="1">
    <citation type="journal article" date="2010" name="Nature">
        <title>The Ectocarpus genome and the independent evolution of multicellularity in brown algae.</title>
        <authorList>
            <person name="Cock J.M."/>
            <person name="Sterck L."/>
            <person name="Rouze P."/>
            <person name="Scornet D."/>
            <person name="Allen A.E."/>
            <person name="Amoutzias G."/>
            <person name="Anthouard V."/>
            <person name="Artiguenave F."/>
            <person name="Aury J.M."/>
            <person name="Badger J.H."/>
            <person name="Beszteri B."/>
            <person name="Billiau K."/>
            <person name="Bonnet E."/>
            <person name="Bothwell J.H."/>
            <person name="Bowler C."/>
            <person name="Boyen C."/>
            <person name="Brownlee C."/>
            <person name="Carrano C.J."/>
            <person name="Charrier B."/>
            <person name="Cho G.Y."/>
            <person name="Coelho S.M."/>
            <person name="Collen J."/>
            <person name="Corre E."/>
            <person name="Da Silva C."/>
            <person name="Delage L."/>
            <person name="Delaroque N."/>
            <person name="Dittami S.M."/>
            <person name="Doulbeau S."/>
            <person name="Elias M."/>
            <person name="Farnham G."/>
            <person name="Gachon C.M."/>
            <person name="Gschloessl B."/>
            <person name="Heesch S."/>
            <person name="Jabbari K."/>
            <person name="Jubin C."/>
            <person name="Kawai H."/>
            <person name="Kimura K."/>
            <person name="Kloareg B."/>
            <person name="Kupper F.C."/>
            <person name="Lang D."/>
            <person name="Le Bail A."/>
            <person name="Leblanc C."/>
            <person name="Lerouge P."/>
            <person name="Lohr M."/>
            <person name="Lopez P.J."/>
            <person name="Martens C."/>
            <person name="Maumus F."/>
            <person name="Michel G."/>
            <person name="Miranda-Saavedra D."/>
            <person name="Morales J."/>
            <person name="Moreau H."/>
            <person name="Motomura T."/>
            <person name="Nagasato C."/>
            <person name="Napoli C.A."/>
            <person name="Nelson D.R."/>
            <person name="Nyvall-Collen P."/>
            <person name="Peters A.F."/>
            <person name="Pommier C."/>
            <person name="Potin P."/>
            <person name="Poulain J."/>
            <person name="Quesneville H."/>
            <person name="Read B."/>
            <person name="Rensing S.A."/>
            <person name="Ritter A."/>
            <person name="Rousvoal S."/>
            <person name="Samanta M."/>
            <person name="Samson G."/>
            <person name="Schroeder D.C."/>
            <person name="Segurens B."/>
            <person name="Strittmatter M."/>
            <person name="Tonon T."/>
            <person name="Tregear J.W."/>
            <person name="Valentin K."/>
            <person name="von Dassow P."/>
            <person name="Yamagishi T."/>
            <person name="Van de Peer Y."/>
            <person name="Wincker P."/>
        </authorList>
    </citation>
    <scope>NUCLEOTIDE SEQUENCE [LARGE SCALE GENOMIC DNA]</scope>
    <source>
        <strain evidence="5">Ec32 / CCAP1310/4</strain>
    </source>
</reference>
<keyword evidence="5" id="KW-1185">Reference proteome</keyword>
<dbReference type="Proteomes" id="UP000002630">
    <property type="component" value="Linkage Group LG06"/>
</dbReference>
<dbReference type="SUPFAM" id="SSF48403">
    <property type="entry name" value="Ankyrin repeat"/>
    <property type="match status" value="1"/>
</dbReference>
<dbReference type="STRING" id="2880.D8LT35"/>